<dbReference type="InterPro" id="IPR000182">
    <property type="entry name" value="GNAT_dom"/>
</dbReference>
<dbReference type="Gene3D" id="3.40.630.30">
    <property type="match status" value="1"/>
</dbReference>
<organism evidence="2 3">
    <name type="scientific">Janthinobacterium violaceinigrum</name>
    <dbReference type="NCBI Taxonomy" id="2654252"/>
    <lineage>
        <taxon>Bacteria</taxon>
        <taxon>Pseudomonadati</taxon>
        <taxon>Pseudomonadota</taxon>
        <taxon>Betaproteobacteria</taxon>
        <taxon>Burkholderiales</taxon>
        <taxon>Oxalobacteraceae</taxon>
        <taxon>Janthinobacterium</taxon>
    </lineage>
</organism>
<sequence length="145" mass="16373">MIRIGNIEEAWQVLQAIPEFDQRRSLAQLQEQLPTGALVLIAEADGQPVGCKLGYAAEDGSLYSWLGGVLPAHRKTGLAQRLLERQEGWAREHGFASVTVKSMNRYPAMLRLLIRNGYQIRLVEHFGDPARERIHFIKPLSRNAE</sequence>
<dbReference type="Pfam" id="PF00583">
    <property type="entry name" value="Acetyltransf_1"/>
    <property type="match status" value="1"/>
</dbReference>
<comment type="caution">
    <text evidence="2">The sequence shown here is derived from an EMBL/GenBank/DDBJ whole genome shotgun (WGS) entry which is preliminary data.</text>
</comment>
<dbReference type="PROSITE" id="PS51186">
    <property type="entry name" value="GNAT"/>
    <property type="match status" value="1"/>
</dbReference>
<dbReference type="AlphaFoldDB" id="A0A6I1IF46"/>
<dbReference type="RefSeq" id="WP_152280989.1">
    <property type="nucleotide sequence ID" value="NZ_WFLI01000001.1"/>
</dbReference>
<accession>A0A6I1IF46</accession>
<protein>
    <submittedName>
        <fullName evidence="2">GNAT family N-acetyltransferase</fullName>
    </submittedName>
</protein>
<dbReference type="SUPFAM" id="SSF55729">
    <property type="entry name" value="Acyl-CoA N-acyltransferases (Nat)"/>
    <property type="match status" value="1"/>
</dbReference>
<dbReference type="EMBL" id="WFLI01000001">
    <property type="protein sequence ID" value="KAB8066926.1"/>
    <property type="molecule type" value="Genomic_DNA"/>
</dbReference>
<evidence type="ECO:0000313" key="3">
    <source>
        <dbReference type="Proteomes" id="UP000468717"/>
    </source>
</evidence>
<evidence type="ECO:0000259" key="1">
    <source>
        <dbReference type="PROSITE" id="PS51186"/>
    </source>
</evidence>
<name>A0A6I1IF46_9BURK</name>
<gene>
    <name evidence="2" type="ORF">GCN75_01300</name>
</gene>
<dbReference type="CDD" id="cd04301">
    <property type="entry name" value="NAT_SF"/>
    <property type="match status" value="1"/>
</dbReference>
<keyword evidence="2" id="KW-0808">Transferase</keyword>
<dbReference type="Proteomes" id="UP000468717">
    <property type="component" value="Unassembled WGS sequence"/>
</dbReference>
<proteinExistence type="predicted"/>
<keyword evidence="3" id="KW-1185">Reference proteome</keyword>
<feature type="domain" description="N-acetyltransferase" evidence="1">
    <location>
        <begin position="1"/>
        <end position="141"/>
    </location>
</feature>
<evidence type="ECO:0000313" key="2">
    <source>
        <dbReference type="EMBL" id="KAB8066926.1"/>
    </source>
</evidence>
<dbReference type="InterPro" id="IPR016181">
    <property type="entry name" value="Acyl_CoA_acyltransferase"/>
</dbReference>
<reference evidence="2 3" key="1">
    <citation type="submission" date="2019-10" db="EMBL/GenBank/DDBJ databases">
        <title>Three novel species isolated from a subtropical stream in China.</title>
        <authorList>
            <person name="Lu H."/>
        </authorList>
    </citation>
    <scope>NUCLEOTIDE SEQUENCE [LARGE SCALE GENOMIC DNA]</scope>
    <source>
        <strain evidence="2 3">FT13W</strain>
    </source>
</reference>
<dbReference type="GO" id="GO:0016747">
    <property type="term" value="F:acyltransferase activity, transferring groups other than amino-acyl groups"/>
    <property type="evidence" value="ECO:0007669"/>
    <property type="project" value="InterPro"/>
</dbReference>